<dbReference type="Pfam" id="PF20041">
    <property type="entry name" value="DUF6443"/>
    <property type="match status" value="1"/>
</dbReference>
<accession>A0A316WIQ0</accession>
<proteinExistence type="predicted"/>
<evidence type="ECO:0000256" key="1">
    <source>
        <dbReference type="SAM" id="SignalP"/>
    </source>
</evidence>
<evidence type="ECO:0000313" key="4">
    <source>
        <dbReference type="Proteomes" id="UP000236413"/>
    </source>
</evidence>
<dbReference type="AlphaFoldDB" id="A0A316WIQ0"/>
<dbReference type="NCBIfam" id="TIGR03696">
    <property type="entry name" value="Rhs_assc_core"/>
    <property type="match status" value="1"/>
</dbReference>
<dbReference type="RefSeq" id="WP_103231636.1">
    <property type="nucleotide sequence ID" value="NZ_PPEG02000006.1"/>
</dbReference>
<gene>
    <name evidence="3" type="ORF">C1634_015215</name>
</gene>
<reference evidence="3 4" key="1">
    <citation type="submission" date="2018-04" db="EMBL/GenBank/DDBJ databases">
        <title>Chryseobacterium oncorhynchi 701B-08T from rainbow trout, and Chryseobacterium viscerum 687B-08T from diseased fish.</title>
        <authorList>
            <person name="Jeong J.-J."/>
            <person name="Lee Y.J."/>
            <person name="Pathiraja D."/>
            <person name="Park B."/>
            <person name="Choi I.-G."/>
            <person name="Kim K.D."/>
        </authorList>
    </citation>
    <scope>NUCLEOTIDE SEQUENCE [LARGE SCALE GENOMIC DNA]</scope>
    <source>
        <strain evidence="3 4">687B-08</strain>
    </source>
</reference>
<evidence type="ECO:0000259" key="2">
    <source>
        <dbReference type="Pfam" id="PF20041"/>
    </source>
</evidence>
<dbReference type="EMBL" id="PPEG02000006">
    <property type="protein sequence ID" value="PWN60313.1"/>
    <property type="molecule type" value="Genomic_DNA"/>
</dbReference>
<dbReference type="PANTHER" id="PTHR32305">
    <property type="match status" value="1"/>
</dbReference>
<evidence type="ECO:0000313" key="3">
    <source>
        <dbReference type="EMBL" id="PWN60313.1"/>
    </source>
</evidence>
<name>A0A316WIQ0_9FLAO</name>
<dbReference type="Gene3D" id="2.180.10.10">
    <property type="entry name" value="RHS repeat-associated core"/>
    <property type="match status" value="1"/>
</dbReference>
<feature type="domain" description="DUF6443" evidence="2">
    <location>
        <begin position="30"/>
        <end position="140"/>
    </location>
</feature>
<keyword evidence="1" id="KW-0732">Signal</keyword>
<dbReference type="InterPro" id="IPR022385">
    <property type="entry name" value="Rhs_assc_core"/>
</dbReference>
<sequence length="1213" mass="136915">MKKLLLIFSFLCAGLSEAQTSTENYISTIDCLNDDCTKKAYTVQYFDLLGRPKQIVNVQATPSGKDVVTHLEYDEFGRQVKKYLPVPQLSTGSGSYYSGPLGVYPTTYGNEKIYSEKILEKSPLQRVLQQKQVGNDWNTKPVVFGYDVNNIEDHVKKYEVVTTWSPTLKVYTNELLPASEYLPGQLIKNTVTDEDENKTIEFKDGSGQTVLVRKAIDASKNADTYYVYNDYKQLAYVVPPLASIAVLDPTSLNNLCYQYVYDSKNRLAEKRLPGKGLEYFVYDRQDRIVATQDINLREKGQWMYTKYDKFGRIGFTGISTGGDRNIEQAIADGFIDNNVKRTDFVFFNRQGLDVFYDPNGTYPNINWVTMLSVNYYDTYPSYPTGAEVPNFIAGQKVLKQLGQSTTAKNTVSLPVASYIKNIEDDNWTKAFTYYDEKGRIIGSYTNNHLGGYTKTESELDFAGVTKQSKVYHKRLASDTEKVITQTFTYDGQNRLLIHKHQVDTNPEEILVQNEYNELSQIKNKKLGGTTIAQPLQSIDYTYNIRGSLTKINDPANLNGKLFGYELKYNNPVNPNIAPGRFNGNIAEIDWKNASEDVLKRYNYVYDGLGRLKDAVYSEPNDTAPFNNNYNEHLTYDVNGNIKTLKRNAFPVTGTTATQVDDLMYEYTGNRLVKVVENALNDTGYEGGNNTISYDLNGNMKDMLDKGIKSIKYNYLNLSNEYLVQQNTIFGQTSEANISYLYRADGAKLRKTHFSPGNRMIKSSTRITDYLDGFQYSYVEGGGPCITCRTGNAFEQQAYKGILNPLFPGTPEWKLDFVATAEGFYSFTENRYIYQYRDHLGNTRVTFAKGSEGTPEIIDTNNYYPFGLNHISEMLSTSNFGSFYSYKYNGKELQETGMYDYGARMYMPDLGRWGVVDAMAEKFSSLSPYNYALNSPGMIIDPDGNFAVSYSGEAAQEAFRSYRETMSVSSETSSGNYFTGLGSSPFGKYDWVMRKDGSIYWDKNANDYYSTKIDEIYLGKEIGMTFNSYIDEKLWDGPNSKAPGDKLTSTIILTGRENSKGELISLVGRSSIEIGWTPIGTARDYYPGEGGSNNVFNMKTTSTGINVNFEQHASVPWQEHFAINAMGLKIVDVAQKLNINYNKNNGNLSIDAYTNIFPSATLYVQGTVAMQYNQPSFMKSHAIPPVKGIQSTPRGIPVPKTDTSNYPSKFYKRN</sequence>
<feature type="signal peptide" evidence="1">
    <location>
        <begin position="1"/>
        <end position="18"/>
    </location>
</feature>
<dbReference type="Proteomes" id="UP000236413">
    <property type="component" value="Unassembled WGS sequence"/>
</dbReference>
<feature type="chain" id="PRO_5016332840" evidence="1">
    <location>
        <begin position="19"/>
        <end position="1213"/>
    </location>
</feature>
<dbReference type="PANTHER" id="PTHR32305:SF15">
    <property type="entry name" value="PROTEIN RHSA-RELATED"/>
    <property type="match status" value="1"/>
</dbReference>
<protein>
    <submittedName>
        <fullName evidence="3">RHS repeat-associated core domain-containing protein</fullName>
    </submittedName>
</protein>
<comment type="caution">
    <text evidence="3">The sequence shown here is derived from an EMBL/GenBank/DDBJ whole genome shotgun (WGS) entry which is preliminary data.</text>
</comment>
<dbReference type="InterPro" id="IPR050708">
    <property type="entry name" value="T6SS_VgrG/RHS"/>
</dbReference>
<dbReference type="InterPro" id="IPR045619">
    <property type="entry name" value="DUF6443"/>
</dbReference>
<organism evidence="3 4">
    <name type="scientific">Chryseobacterium viscerum</name>
    <dbReference type="NCBI Taxonomy" id="1037377"/>
    <lineage>
        <taxon>Bacteria</taxon>
        <taxon>Pseudomonadati</taxon>
        <taxon>Bacteroidota</taxon>
        <taxon>Flavobacteriia</taxon>
        <taxon>Flavobacteriales</taxon>
        <taxon>Weeksellaceae</taxon>
        <taxon>Chryseobacterium group</taxon>
        <taxon>Chryseobacterium</taxon>
    </lineage>
</organism>